<feature type="compositionally biased region" description="Basic and acidic residues" evidence="1">
    <location>
        <begin position="22"/>
        <end position="38"/>
    </location>
</feature>
<evidence type="ECO:0000256" key="1">
    <source>
        <dbReference type="SAM" id="MobiDB-lite"/>
    </source>
</evidence>
<sequence length="233" mass="26581">MSIFSGFLAAFRTRASSPSPESESHKETADHPTRLPDRLLPDLSKQFFIDLQKERPSEEPGRHLHHYTLKYHDRTGAPQSCLVYLKARHKTVYDTQKGDMLSCETTLAFTRAKVTGKENFPNQMQMLKTIGIDEETSQHTIIIEPSEKSCIETLAYILSHTMPHAPTSDLQPLYGVYWKTKRPKDTALQGHTLREMGRPSCGKMSVKWCLHSINLLMKMDLGPNKVPRTRYPA</sequence>
<keyword evidence="3" id="KW-1185">Reference proteome</keyword>
<accession>A0A4Q1BU43</accession>
<evidence type="ECO:0000313" key="3">
    <source>
        <dbReference type="Proteomes" id="UP000289152"/>
    </source>
</evidence>
<organism evidence="2 3">
    <name type="scientific">Tremella mesenterica</name>
    <name type="common">Jelly fungus</name>
    <dbReference type="NCBI Taxonomy" id="5217"/>
    <lineage>
        <taxon>Eukaryota</taxon>
        <taxon>Fungi</taxon>
        <taxon>Dikarya</taxon>
        <taxon>Basidiomycota</taxon>
        <taxon>Agaricomycotina</taxon>
        <taxon>Tremellomycetes</taxon>
        <taxon>Tremellales</taxon>
        <taxon>Tremellaceae</taxon>
        <taxon>Tremella</taxon>
    </lineage>
</organism>
<feature type="region of interest" description="Disordered" evidence="1">
    <location>
        <begin position="14"/>
        <end position="38"/>
    </location>
</feature>
<gene>
    <name evidence="2" type="ORF">M231_01246</name>
</gene>
<dbReference type="Proteomes" id="UP000289152">
    <property type="component" value="Unassembled WGS sequence"/>
</dbReference>
<protein>
    <submittedName>
        <fullName evidence="2">Uncharacterized protein</fullName>
    </submittedName>
</protein>
<dbReference type="VEuPathDB" id="FungiDB:TREMEDRAFT_64125"/>
<comment type="caution">
    <text evidence="2">The sequence shown here is derived from an EMBL/GenBank/DDBJ whole genome shotgun (WGS) entry which is preliminary data.</text>
</comment>
<dbReference type="AlphaFoldDB" id="A0A4Q1BU43"/>
<proteinExistence type="predicted"/>
<reference evidence="2 3" key="1">
    <citation type="submission" date="2016-06" db="EMBL/GenBank/DDBJ databases">
        <title>Evolution of pathogenesis and genome organization in the Tremellales.</title>
        <authorList>
            <person name="Cuomo C."/>
            <person name="Litvintseva A."/>
            <person name="Heitman J."/>
            <person name="Chen Y."/>
            <person name="Sun S."/>
            <person name="Springer D."/>
            <person name="Dromer F."/>
            <person name="Young S."/>
            <person name="Zeng Q."/>
            <person name="Chapman S."/>
            <person name="Gujja S."/>
            <person name="Saif S."/>
            <person name="Birren B."/>
        </authorList>
    </citation>
    <scope>NUCLEOTIDE SEQUENCE [LARGE SCALE GENOMIC DNA]</scope>
    <source>
        <strain evidence="2 3">ATCC 28783</strain>
    </source>
</reference>
<dbReference type="InParanoid" id="A0A4Q1BU43"/>
<evidence type="ECO:0000313" key="2">
    <source>
        <dbReference type="EMBL" id="RXK41538.1"/>
    </source>
</evidence>
<dbReference type="EMBL" id="SDIL01000008">
    <property type="protein sequence ID" value="RXK41538.1"/>
    <property type="molecule type" value="Genomic_DNA"/>
</dbReference>
<name>A0A4Q1BU43_TREME</name>